<feature type="transmembrane region" description="Helical" evidence="9">
    <location>
        <begin position="49"/>
        <end position="68"/>
    </location>
</feature>
<keyword evidence="5 9" id="KW-1133">Transmembrane helix</keyword>
<dbReference type="PANTHER" id="PTHR31086">
    <property type="entry name" value="ALUMINUM-ACTIVATED MALATE TRANSPORTER 10"/>
    <property type="match status" value="1"/>
</dbReference>
<keyword evidence="3" id="KW-0813">Transport</keyword>
<evidence type="ECO:0000313" key="11">
    <source>
        <dbReference type="Proteomes" id="UP001341840"/>
    </source>
</evidence>
<evidence type="ECO:0000256" key="8">
    <source>
        <dbReference type="ARBA" id="ARBA00023303"/>
    </source>
</evidence>
<organism evidence="10 11">
    <name type="scientific">Stylosanthes scabra</name>
    <dbReference type="NCBI Taxonomy" id="79078"/>
    <lineage>
        <taxon>Eukaryota</taxon>
        <taxon>Viridiplantae</taxon>
        <taxon>Streptophyta</taxon>
        <taxon>Embryophyta</taxon>
        <taxon>Tracheophyta</taxon>
        <taxon>Spermatophyta</taxon>
        <taxon>Magnoliopsida</taxon>
        <taxon>eudicotyledons</taxon>
        <taxon>Gunneridae</taxon>
        <taxon>Pentapetalae</taxon>
        <taxon>rosids</taxon>
        <taxon>fabids</taxon>
        <taxon>Fabales</taxon>
        <taxon>Fabaceae</taxon>
        <taxon>Papilionoideae</taxon>
        <taxon>50 kb inversion clade</taxon>
        <taxon>dalbergioids sensu lato</taxon>
        <taxon>Dalbergieae</taxon>
        <taxon>Pterocarpus clade</taxon>
        <taxon>Stylosanthes</taxon>
    </lineage>
</organism>
<feature type="transmembrane region" description="Helical" evidence="9">
    <location>
        <begin position="128"/>
        <end position="148"/>
    </location>
</feature>
<dbReference type="Pfam" id="PF11744">
    <property type="entry name" value="ALMT"/>
    <property type="match status" value="1"/>
</dbReference>
<keyword evidence="7 9" id="KW-0472">Membrane</keyword>
<evidence type="ECO:0000256" key="7">
    <source>
        <dbReference type="ARBA" id="ARBA00023136"/>
    </source>
</evidence>
<keyword evidence="8" id="KW-0407">Ion channel</keyword>
<evidence type="ECO:0008006" key="12">
    <source>
        <dbReference type="Google" id="ProtNLM"/>
    </source>
</evidence>
<evidence type="ECO:0000256" key="9">
    <source>
        <dbReference type="SAM" id="Phobius"/>
    </source>
</evidence>
<evidence type="ECO:0000256" key="6">
    <source>
        <dbReference type="ARBA" id="ARBA00023065"/>
    </source>
</evidence>
<dbReference type="InterPro" id="IPR020966">
    <property type="entry name" value="ALMT"/>
</dbReference>
<keyword evidence="4 9" id="KW-0812">Transmembrane</keyword>
<reference evidence="10 11" key="1">
    <citation type="journal article" date="2023" name="Plants (Basel)">
        <title>Bridging the Gap: Combining Genomics and Transcriptomics Approaches to Understand Stylosanthes scabra, an Orphan Legume from the Brazilian Caatinga.</title>
        <authorList>
            <person name="Ferreira-Neto J.R.C."/>
            <person name="da Silva M.D."/>
            <person name="Binneck E."/>
            <person name="de Melo N.F."/>
            <person name="da Silva R.H."/>
            <person name="de Melo A.L.T.M."/>
            <person name="Pandolfi V."/>
            <person name="Bustamante F.O."/>
            <person name="Brasileiro-Vidal A.C."/>
            <person name="Benko-Iseppon A.M."/>
        </authorList>
    </citation>
    <scope>NUCLEOTIDE SEQUENCE [LARGE SCALE GENOMIC DNA]</scope>
    <source>
        <tissue evidence="10">Leaves</tissue>
    </source>
</reference>
<proteinExistence type="inferred from homology"/>
<dbReference type="EMBL" id="JASCZI010000628">
    <property type="protein sequence ID" value="MED6112747.1"/>
    <property type="molecule type" value="Genomic_DNA"/>
</dbReference>
<evidence type="ECO:0000256" key="5">
    <source>
        <dbReference type="ARBA" id="ARBA00022989"/>
    </source>
</evidence>
<evidence type="ECO:0000256" key="2">
    <source>
        <dbReference type="ARBA" id="ARBA00007079"/>
    </source>
</evidence>
<comment type="similarity">
    <text evidence="2">Belongs to the aromatic acid exporter (TC 2.A.85) family.</text>
</comment>
<evidence type="ECO:0000256" key="4">
    <source>
        <dbReference type="ARBA" id="ARBA00022692"/>
    </source>
</evidence>
<feature type="transmembrane region" description="Helical" evidence="9">
    <location>
        <begin position="160"/>
        <end position="178"/>
    </location>
</feature>
<comment type="caution">
    <text evidence="10">The sequence shown here is derived from an EMBL/GenBank/DDBJ whole genome shotgun (WGS) entry which is preliminary data.</text>
</comment>
<feature type="transmembrane region" description="Helical" evidence="9">
    <location>
        <begin position="105"/>
        <end position="122"/>
    </location>
</feature>
<evidence type="ECO:0000256" key="3">
    <source>
        <dbReference type="ARBA" id="ARBA00022448"/>
    </source>
</evidence>
<comment type="subcellular location">
    <subcellularLocation>
        <location evidence="1">Membrane</location>
        <topology evidence="1">Multi-pass membrane protein</topology>
    </subcellularLocation>
</comment>
<feature type="transmembrane region" description="Helical" evidence="9">
    <location>
        <begin position="190"/>
        <end position="208"/>
    </location>
</feature>
<accession>A0ABU6QLK1</accession>
<dbReference type="Proteomes" id="UP001341840">
    <property type="component" value="Unassembled WGS sequence"/>
</dbReference>
<name>A0ABU6QLK1_9FABA</name>
<sequence>MADINSTSKRSSSHYYWEYIYSFADKVKKSLGLVKRTTWKVAKEDPRRVIHALKVGLALSLISLLYLLEPLFKGIGKNAMWAVMTVVVVMEFTVGSTLCKGLNRGLGTILAGSLACLIEYIADVSAKTYRAVFIGAAVFLVGYAATYVRFIPYIKKHYDYGVLIFLLTFNLITVSSYRVESVWSIARDRMLTIAIGCGLCLVMSLFVFPNWSGEYLHKSIISKLEGLANAIEVCVKEYFCESEIQSSEDDSCEDPIYLGYKAVLDSKAIEETLALQASWEPRCSRYFRRIPWKQYTKVGLALRHFSYTVVALHGCLQSEIQTPWSIRSQYKEPCMKLTEQVCKILRELANSIRNKRKFCPHILSNDLNVALEELNNALKSQPQYSRGSRFGRTAKIQQEEEFRASFSSVNNCDSCEHQNSEEESKERQKKVLRPQLSKTLSMITSFQFSESLPVAAFTSLLLEMVAKLDHVINEVEQLGRMSHFREFRVEDEIVVTCERPKVNTSHNDMNSYAED</sequence>
<gene>
    <name evidence="10" type="ORF">PIB30_064430</name>
</gene>
<keyword evidence="6" id="KW-0406">Ion transport</keyword>
<feature type="transmembrane region" description="Helical" evidence="9">
    <location>
        <begin position="80"/>
        <end position="98"/>
    </location>
</feature>
<evidence type="ECO:0000256" key="1">
    <source>
        <dbReference type="ARBA" id="ARBA00004141"/>
    </source>
</evidence>
<protein>
    <recommendedName>
        <fullName evidence="12">Aluminum-activated malate transporter 12</fullName>
    </recommendedName>
</protein>
<evidence type="ECO:0000313" key="10">
    <source>
        <dbReference type="EMBL" id="MED6112747.1"/>
    </source>
</evidence>
<keyword evidence="11" id="KW-1185">Reference proteome</keyword>